<keyword evidence="2" id="KW-1185">Reference proteome</keyword>
<proteinExistence type="predicted"/>
<dbReference type="HOGENOM" id="CLU_2552112_0_0_3"/>
<protein>
    <submittedName>
        <fullName evidence="1">Uncharacterized protein</fullName>
    </submittedName>
</protein>
<evidence type="ECO:0000313" key="2">
    <source>
        <dbReference type="Proteomes" id="UP000010366"/>
    </source>
</evidence>
<dbReference type="Proteomes" id="UP000010366">
    <property type="component" value="Chromosome"/>
</dbReference>
<dbReference type="AlphaFoldDB" id="K9UAT7"/>
<dbReference type="EMBL" id="CP003600">
    <property type="protein sequence ID" value="AFY92227.1"/>
    <property type="molecule type" value="Genomic_DNA"/>
</dbReference>
<gene>
    <name evidence="1" type="ORF">Cha6605_0981</name>
</gene>
<dbReference type="KEGG" id="cmp:Cha6605_0981"/>
<sequence length="82" mass="8930">MNLRIFIQTRKNLATRRNFGQNAISTIGSAVTILAIARINPGFAQERLLPTEIATSDCVAPTISIAKTTAHRTIDLASYSSR</sequence>
<organism evidence="1 2">
    <name type="scientific">Chamaesiphon minutus (strain ATCC 27169 / PCC 6605)</name>
    <dbReference type="NCBI Taxonomy" id="1173020"/>
    <lineage>
        <taxon>Bacteria</taxon>
        <taxon>Bacillati</taxon>
        <taxon>Cyanobacteriota</taxon>
        <taxon>Cyanophyceae</taxon>
        <taxon>Gomontiellales</taxon>
        <taxon>Chamaesiphonaceae</taxon>
        <taxon>Chamaesiphon</taxon>
    </lineage>
</organism>
<reference evidence="1 2" key="1">
    <citation type="submission" date="2012-05" db="EMBL/GenBank/DDBJ databases">
        <title>Finished chromosome of genome of Chamaesiphon sp. PCC 6605.</title>
        <authorList>
            <consortium name="US DOE Joint Genome Institute"/>
            <person name="Gugger M."/>
            <person name="Coursin T."/>
            <person name="Rippka R."/>
            <person name="Tandeau De Marsac N."/>
            <person name="Huntemann M."/>
            <person name="Wei C.-L."/>
            <person name="Han J."/>
            <person name="Detter J.C."/>
            <person name="Han C."/>
            <person name="Tapia R."/>
            <person name="Chen A."/>
            <person name="Kyrpides N."/>
            <person name="Mavromatis K."/>
            <person name="Markowitz V."/>
            <person name="Szeto E."/>
            <person name="Ivanova N."/>
            <person name="Pagani I."/>
            <person name="Pati A."/>
            <person name="Goodwin L."/>
            <person name="Nordberg H.P."/>
            <person name="Cantor M.N."/>
            <person name="Hua S.X."/>
            <person name="Woyke T."/>
            <person name="Kerfeld C.A."/>
        </authorList>
    </citation>
    <scope>NUCLEOTIDE SEQUENCE [LARGE SCALE GENOMIC DNA]</scope>
    <source>
        <strain evidence="2">ATCC 27169 / PCC 6605</strain>
    </source>
</reference>
<name>K9UAT7_CHAP6</name>
<accession>K9UAT7</accession>
<evidence type="ECO:0000313" key="1">
    <source>
        <dbReference type="EMBL" id="AFY92227.1"/>
    </source>
</evidence>